<reference evidence="1 2" key="1">
    <citation type="submission" date="2016-10" db="EMBL/GenBank/DDBJ databases">
        <authorList>
            <person name="de Groot N.N."/>
        </authorList>
    </citation>
    <scope>NUCLEOTIDE SEQUENCE [LARGE SCALE GENOMIC DNA]</scope>
    <source>
        <strain evidence="1 2">DSM 15345</strain>
    </source>
</reference>
<dbReference type="Proteomes" id="UP000198703">
    <property type="component" value="Unassembled WGS sequence"/>
</dbReference>
<evidence type="ECO:0000313" key="2">
    <source>
        <dbReference type="Proteomes" id="UP000198703"/>
    </source>
</evidence>
<proteinExistence type="predicted"/>
<dbReference type="STRING" id="89524.SAMN05444370_11831"/>
<dbReference type="EMBL" id="FNQM01000018">
    <property type="protein sequence ID" value="SEA92017.1"/>
    <property type="molecule type" value="Genomic_DNA"/>
</dbReference>
<dbReference type="RefSeq" id="WP_175478993.1">
    <property type="nucleotide sequence ID" value="NZ_FNQM01000018.1"/>
</dbReference>
<protein>
    <submittedName>
        <fullName evidence="1">Uncharacterized protein</fullName>
    </submittedName>
</protein>
<dbReference type="AlphaFoldDB" id="A0A1H4F512"/>
<gene>
    <name evidence="1" type="ORF">SAMN05444370_11831</name>
</gene>
<name>A0A1H4F512_9RHOB</name>
<accession>A0A1H4F512</accession>
<evidence type="ECO:0000313" key="1">
    <source>
        <dbReference type="EMBL" id="SEA92017.1"/>
    </source>
</evidence>
<keyword evidence="2" id="KW-1185">Reference proteome</keyword>
<sequence length="77" mass="8390">MANAPDHLTEAAADLAVALALRRGALAGDRWMLAAPYRLPQPHHVSGTIETRRDMVRPMRENLAAHLTGRPIPATMV</sequence>
<organism evidence="1 2">
    <name type="scientific">Rubrimonas cliftonensis</name>
    <dbReference type="NCBI Taxonomy" id="89524"/>
    <lineage>
        <taxon>Bacteria</taxon>
        <taxon>Pseudomonadati</taxon>
        <taxon>Pseudomonadota</taxon>
        <taxon>Alphaproteobacteria</taxon>
        <taxon>Rhodobacterales</taxon>
        <taxon>Paracoccaceae</taxon>
        <taxon>Rubrimonas</taxon>
    </lineage>
</organism>